<name>A0ABQ5NC00_9CLOT</name>
<organism evidence="3 4">
    <name type="scientific">Clostridium omnivorum</name>
    <dbReference type="NCBI Taxonomy" id="1604902"/>
    <lineage>
        <taxon>Bacteria</taxon>
        <taxon>Bacillati</taxon>
        <taxon>Bacillota</taxon>
        <taxon>Clostridia</taxon>
        <taxon>Eubacteriales</taxon>
        <taxon>Clostridiaceae</taxon>
        <taxon>Clostridium</taxon>
    </lineage>
</organism>
<sequence length="168" mass="18520">MKRFITSILIAFSAMVLVMFSANNVVAIPVENNSTTSLSAIEEKEESAIPKLVKVEQISPNQIQISYDRDVDKKLGEKSTNYWIQDVMNVTPKGIATLGKNDKVNVNNSLTDKLVKISPKEDSSKVFVLTFNQNIVKGEQYKIIICYVTVEGAPAYNGDNGSAIFIGK</sequence>
<keyword evidence="1 2" id="KW-0732">Signal</keyword>
<accession>A0ABQ5NC00</accession>
<evidence type="ECO:0000313" key="4">
    <source>
        <dbReference type="Proteomes" id="UP001208567"/>
    </source>
</evidence>
<evidence type="ECO:0000256" key="1">
    <source>
        <dbReference type="ARBA" id="ARBA00022729"/>
    </source>
</evidence>
<evidence type="ECO:0000256" key="2">
    <source>
        <dbReference type="SAM" id="SignalP"/>
    </source>
</evidence>
<dbReference type="RefSeq" id="WP_264852111.1">
    <property type="nucleotide sequence ID" value="NZ_BRXR01000001.1"/>
</dbReference>
<dbReference type="Proteomes" id="UP001208567">
    <property type="component" value="Unassembled WGS sequence"/>
</dbReference>
<feature type="signal peptide" evidence="2">
    <location>
        <begin position="1"/>
        <end position="27"/>
    </location>
</feature>
<gene>
    <name evidence="3" type="ORF">bsdE14_42130</name>
</gene>
<comment type="caution">
    <text evidence="3">The sequence shown here is derived from an EMBL/GenBank/DDBJ whole genome shotgun (WGS) entry which is preliminary data.</text>
</comment>
<keyword evidence="4" id="KW-1185">Reference proteome</keyword>
<feature type="chain" id="PRO_5045787862" evidence="2">
    <location>
        <begin position="28"/>
        <end position="168"/>
    </location>
</feature>
<dbReference type="Gene3D" id="2.60.40.1220">
    <property type="match status" value="1"/>
</dbReference>
<proteinExistence type="predicted"/>
<evidence type="ECO:0000313" key="3">
    <source>
        <dbReference type="EMBL" id="GLC32803.1"/>
    </source>
</evidence>
<protein>
    <submittedName>
        <fullName evidence="3">Uncharacterized protein</fullName>
    </submittedName>
</protein>
<reference evidence="3 4" key="1">
    <citation type="journal article" date="2024" name="Int. J. Syst. Evol. Microbiol.">
        <title>Clostridium omnivorum sp. nov., isolated from anoxic soil under the treatment of reductive soil disinfestation.</title>
        <authorList>
            <person name="Ueki A."/>
            <person name="Tonouchi A."/>
            <person name="Kaku N."/>
            <person name="Honma S."/>
            <person name="Ueki K."/>
        </authorList>
    </citation>
    <scope>NUCLEOTIDE SEQUENCE [LARGE SCALE GENOMIC DNA]</scope>
    <source>
        <strain evidence="3 4">E14</strain>
    </source>
</reference>
<dbReference type="InterPro" id="IPR014755">
    <property type="entry name" value="Cu-Rt/internalin_Ig-like"/>
</dbReference>
<dbReference type="EMBL" id="BRXR01000001">
    <property type="protein sequence ID" value="GLC32803.1"/>
    <property type="molecule type" value="Genomic_DNA"/>
</dbReference>